<evidence type="ECO:0000313" key="2">
    <source>
        <dbReference type="EMBL" id="ALU32517.1"/>
    </source>
</evidence>
<dbReference type="OMA" id="RAHEVKY"/>
<dbReference type="EMBL" id="CP013694">
    <property type="protein sequence ID" value="ALU29779.1"/>
    <property type="molecule type" value="Genomic_DNA"/>
</dbReference>
<reference evidence="3 4" key="1">
    <citation type="submission" date="2015-12" db="EMBL/GenBank/DDBJ databases">
        <title>A stable core within a dynamic pangenome in Sulfolobus acidocaldarius.</title>
        <authorList>
            <person name="Anderson R."/>
            <person name="Kouris A."/>
            <person name="Seward C."/>
            <person name="Campbell K."/>
            <person name="Whitaker R."/>
        </authorList>
    </citation>
    <scope>NUCLEOTIDE SEQUENCE [LARGE SCALE GENOMIC DNA]</scope>
    <source>
        <strain evidence="1 4">GG12-C01-09</strain>
        <strain evidence="2 3">NG05B_CO5_07</strain>
    </source>
</reference>
<dbReference type="Proteomes" id="UP000060043">
    <property type="component" value="Chromosome"/>
</dbReference>
<evidence type="ECO:0000313" key="4">
    <source>
        <dbReference type="Proteomes" id="UP000065473"/>
    </source>
</evidence>
<dbReference type="Proteomes" id="UP000065473">
    <property type="component" value="Chromosome"/>
</dbReference>
<sequence>MKVVNENEEVEKIGLTLEEDEILLVDPKGQHISKVSTKQIVKKALEEKTLRFRIKEAVQVKLNRDEEKKLPDLKELVFDTHLLLYGKRAHEVKYVGHVCPFCGMEVDEQGYCGCNTGTD</sequence>
<dbReference type="EMBL" id="CP013695">
    <property type="protein sequence ID" value="ALU32517.1"/>
    <property type="molecule type" value="Genomic_DNA"/>
</dbReference>
<accession>A0A0U3FQV9</accession>
<evidence type="ECO:0000313" key="1">
    <source>
        <dbReference type="EMBL" id="ALU29779.1"/>
    </source>
</evidence>
<dbReference type="RefSeq" id="WP_011278934.1">
    <property type="nucleotide sequence ID" value="NZ_BHWZ01000006.1"/>
</dbReference>
<dbReference type="PaxDb" id="1435377-SUSAZ_09760"/>
<dbReference type="OrthoDB" id="37193at2157"/>
<proteinExistence type="predicted"/>
<name>A0A0U3FQV9_9CREN</name>
<evidence type="ECO:0000313" key="3">
    <source>
        <dbReference type="Proteomes" id="UP000060043"/>
    </source>
</evidence>
<protein>
    <submittedName>
        <fullName evidence="1">Sulfolobus mercury resistance protein, MerI</fullName>
    </submittedName>
</protein>
<organism evidence="1 4">
    <name type="scientific">Sulfolobus acidocaldarius</name>
    <dbReference type="NCBI Taxonomy" id="2285"/>
    <lineage>
        <taxon>Archaea</taxon>
        <taxon>Thermoproteota</taxon>
        <taxon>Thermoprotei</taxon>
        <taxon>Sulfolobales</taxon>
        <taxon>Sulfolobaceae</taxon>
        <taxon>Sulfolobus</taxon>
    </lineage>
</organism>
<gene>
    <name evidence="1" type="ORF">ATY89_07390</name>
    <name evidence="2" type="ORF">ATZ20_10410</name>
</gene>
<dbReference type="GeneID" id="14552656"/>
<dbReference type="AlphaFoldDB" id="A0A0U3FQV9"/>